<feature type="compositionally biased region" description="Gly residues" evidence="5">
    <location>
        <begin position="441"/>
        <end position="451"/>
    </location>
</feature>
<accession>A0A8J3RSR9</accession>
<dbReference type="RefSeq" id="WP_203893982.1">
    <property type="nucleotide sequence ID" value="NZ_BOOH01000049.1"/>
</dbReference>
<protein>
    <recommendedName>
        <fullName evidence="3">Nuclease SbcCD subunit C</fullName>
    </recommendedName>
</protein>
<proteinExistence type="inferred from homology"/>
<feature type="region of interest" description="Disordered" evidence="5">
    <location>
        <begin position="580"/>
        <end position="623"/>
    </location>
</feature>
<feature type="compositionally biased region" description="Low complexity" evidence="5">
    <location>
        <begin position="270"/>
        <end position="281"/>
    </location>
</feature>
<dbReference type="InterPro" id="IPR027417">
    <property type="entry name" value="P-loop_NTPase"/>
</dbReference>
<comment type="caution">
    <text evidence="7">The sequence shown here is derived from an EMBL/GenBank/DDBJ whole genome shotgun (WGS) entry which is preliminary data.</text>
</comment>
<feature type="region of interest" description="Disordered" evidence="5">
    <location>
        <begin position="808"/>
        <end position="840"/>
    </location>
</feature>
<dbReference type="Pfam" id="PF13558">
    <property type="entry name" value="SbcC_Walker_B"/>
    <property type="match status" value="1"/>
</dbReference>
<keyword evidence="4" id="KW-0175">Coiled coil</keyword>
<feature type="region of interest" description="Disordered" evidence="5">
    <location>
        <begin position="237"/>
        <end position="308"/>
    </location>
</feature>
<feature type="region of interest" description="Disordered" evidence="5">
    <location>
        <begin position="425"/>
        <end position="461"/>
    </location>
</feature>
<dbReference type="GO" id="GO:0016887">
    <property type="term" value="F:ATP hydrolysis activity"/>
    <property type="evidence" value="ECO:0007669"/>
    <property type="project" value="InterPro"/>
</dbReference>
<evidence type="ECO:0000259" key="6">
    <source>
        <dbReference type="Pfam" id="PF13476"/>
    </source>
</evidence>
<keyword evidence="8" id="KW-1185">Reference proteome</keyword>
<feature type="domain" description="Rad50/SbcC-type AAA" evidence="6">
    <location>
        <begin position="5"/>
        <end position="183"/>
    </location>
</feature>
<evidence type="ECO:0000256" key="3">
    <source>
        <dbReference type="ARBA" id="ARBA00013368"/>
    </source>
</evidence>
<name>A0A8J3RSR9_9ACTN</name>
<organism evidence="7 8">
    <name type="scientific">Planobispora longispora</name>
    <dbReference type="NCBI Taxonomy" id="28887"/>
    <lineage>
        <taxon>Bacteria</taxon>
        <taxon>Bacillati</taxon>
        <taxon>Actinomycetota</taxon>
        <taxon>Actinomycetes</taxon>
        <taxon>Streptosporangiales</taxon>
        <taxon>Streptosporangiaceae</taxon>
        <taxon>Planobispora</taxon>
    </lineage>
</organism>
<dbReference type="PANTHER" id="PTHR32114">
    <property type="entry name" value="ABC TRANSPORTER ABCH.3"/>
    <property type="match status" value="1"/>
</dbReference>
<comment type="subunit">
    <text evidence="2">Heterodimer of SbcC and SbcD.</text>
</comment>
<evidence type="ECO:0000256" key="1">
    <source>
        <dbReference type="ARBA" id="ARBA00006930"/>
    </source>
</evidence>
<evidence type="ECO:0000313" key="8">
    <source>
        <dbReference type="Proteomes" id="UP000616724"/>
    </source>
</evidence>
<feature type="coiled-coil region" evidence="4">
    <location>
        <begin position="1028"/>
        <end position="1145"/>
    </location>
</feature>
<dbReference type="SUPFAM" id="SSF52540">
    <property type="entry name" value="P-loop containing nucleoside triphosphate hydrolases"/>
    <property type="match status" value="1"/>
</dbReference>
<dbReference type="GO" id="GO:0006302">
    <property type="term" value="P:double-strand break repair"/>
    <property type="evidence" value="ECO:0007669"/>
    <property type="project" value="InterPro"/>
</dbReference>
<gene>
    <name evidence="7" type="ORF">Plo01_59500</name>
</gene>
<feature type="region of interest" description="Disordered" evidence="5">
    <location>
        <begin position="987"/>
        <end position="1026"/>
    </location>
</feature>
<dbReference type="EMBL" id="BOOH01000049">
    <property type="protein sequence ID" value="GIH79521.1"/>
    <property type="molecule type" value="Genomic_DNA"/>
</dbReference>
<evidence type="ECO:0000313" key="7">
    <source>
        <dbReference type="EMBL" id="GIH79521.1"/>
    </source>
</evidence>
<dbReference type="InterPro" id="IPR038729">
    <property type="entry name" value="Rad50/SbcC_AAA"/>
</dbReference>
<comment type="similarity">
    <text evidence="1">Belongs to the SMC family. SbcC subfamily.</text>
</comment>
<dbReference type="Gene3D" id="3.40.50.300">
    <property type="entry name" value="P-loop containing nucleotide triphosphate hydrolases"/>
    <property type="match status" value="2"/>
</dbReference>
<dbReference type="PANTHER" id="PTHR32114:SF2">
    <property type="entry name" value="ABC TRANSPORTER ABCH.3"/>
    <property type="match status" value="1"/>
</dbReference>
<evidence type="ECO:0000256" key="2">
    <source>
        <dbReference type="ARBA" id="ARBA00011322"/>
    </source>
</evidence>
<dbReference type="Pfam" id="PF13476">
    <property type="entry name" value="AAA_23"/>
    <property type="match status" value="1"/>
</dbReference>
<feature type="compositionally biased region" description="Basic and acidic residues" evidence="5">
    <location>
        <begin position="611"/>
        <end position="623"/>
    </location>
</feature>
<sequence length="1445" mass="151577">MRPHRLRITAFGSFPGEEEVDFDALSEAGLFLIHGPTGAGKTTVLDALCYALYGQVPGQRNSARSLRCDHAPPARGPSVVLEVTIRGRLFRITRSPAWQRPKQRGTGTTEEKAKVIVEELQASGEWIGLTTRADEAGELVSGLLGMNAAQFCQVAMLPQGEFARFLRADGEERRKVLERLFSVKIYAAAESWLADRRTEAFRDQQALRREVDSVVNRIEEAAGLDLLAALAAVLEAPSPPGDDDSDPGLFPLPGAEPGTDPAPGGTVPVEGSAAGTAEPGGTAPGPGTAGPEGARSRPEGSAGAVSAEDDPLGWADALVTLAGEAAAAVAGEEIEAAVLEARRRLEDGVALADRRRRHAEALTRSRALEERAEERADLEAILAEAARADRVLPLIQEAGQRAETAAKTRNLAADARSRALPLLRGAAPAAGGEDRVAGPGRPAGPGRGPDGALGSAEERSVGPDLLAALERDRRDEITRLGELRAEETRLGEILRERVLEEQEITRRTVEQAGVETRLEILPALRDGLDARLTSARLDAARLPAAEAARETAAARLRAVENRDRLAADLDAARRELTERLSVLEQGRAPQNPATDAAGPEGRGPDAPGEGTGDREAAGSRDSGALRDAAELREGIEGWDPDVPGDVAELREALGSRERERRDALAGLEGLRADEARLAELDAELAVLDADLHGLTEQEAALAGAQRELPAALAEASARLAAVRAEAAGIPAAQAAADAAAVVLESARRRDALRADLEAARAARSGAVDRAQDLRDRLQHIRQARIDGMAAELAAGLVPGEACAVCGSPDHPAPASPAEAAPTADDERAAQSDYDAATDRRQAAESAVAALASQLDEAVAVAGDLAAPEAGEALDAARGELAALLSAAEAEPGLAADLDRAAAELEAVKGRAGEIDRRLAEGQARRIGARAEQARLESRLDEARGADPTVRARRDRLAAEAAALALALAAAARVEEISALHREAATRHGIDRDTIGRGPADEPVGGDESLGGDEPAAGDAQGEPRALSAVRAAEDLREAERILDGLREAAGAVPALETELGGLVAELKDLQERSRGLAVDLSARRANVERLTAEADRTAARLDAARGEDPTLAARLERLADEAELLREAAEAARQERAAAAELEAALARAGAAAAEAGFLGVEDARAAVRPAAEQADKAERLRALDRERAAVDAQLADPELIAAAAEPEPDLAALEAARDAADTAHAAFLSTRNRAEGRRDRLAALRAELAGCLGRWRPAAERHRLADRLAALTSGNSSDNRWSMRLSSYVLGERLRQVVDSANERLDHMSGGRYLLEHDLRRAAGDRSRSGGGLGLRVLDGWTGVDRDPATLSGGEGFITSLALALGLADVVTAEAGGVELGTLFVDEGFGTLDEDTLDGVLDILDGLRDGGRAVGIVSHVGELRTRIPAQLQIRKERHGSSIRQ</sequence>
<evidence type="ECO:0000256" key="5">
    <source>
        <dbReference type="SAM" id="MobiDB-lite"/>
    </source>
</evidence>
<reference evidence="7 8" key="1">
    <citation type="submission" date="2021-01" db="EMBL/GenBank/DDBJ databases">
        <title>Whole genome shotgun sequence of Planobispora longispora NBRC 13918.</title>
        <authorList>
            <person name="Komaki H."/>
            <person name="Tamura T."/>
        </authorList>
    </citation>
    <scope>NUCLEOTIDE SEQUENCE [LARGE SCALE GENOMIC DNA]</scope>
    <source>
        <strain evidence="7 8">NBRC 13918</strain>
    </source>
</reference>
<feature type="coiled-coil region" evidence="4">
    <location>
        <begin position="670"/>
        <end position="714"/>
    </location>
</feature>
<evidence type="ECO:0000256" key="4">
    <source>
        <dbReference type="SAM" id="Coils"/>
    </source>
</evidence>
<dbReference type="Proteomes" id="UP000616724">
    <property type="component" value="Unassembled WGS sequence"/>
</dbReference>